<dbReference type="AlphaFoldDB" id="A0A1I7XTP7"/>
<reference evidence="3" key="1">
    <citation type="submission" date="2016-11" db="UniProtKB">
        <authorList>
            <consortium name="WormBaseParasite"/>
        </authorList>
    </citation>
    <scope>IDENTIFICATION</scope>
</reference>
<feature type="compositionally biased region" description="Acidic residues" evidence="1">
    <location>
        <begin position="12"/>
        <end position="36"/>
    </location>
</feature>
<sequence length="67" mass="7658">MSGEKSDNADKSEEDDNENSSVDSDDFDMTEEYDSDPELKNISIDDNNVEIDEQYFFGYGNKTSMKL</sequence>
<feature type="compositionally biased region" description="Basic and acidic residues" evidence="1">
    <location>
        <begin position="1"/>
        <end position="11"/>
    </location>
</feature>
<dbReference type="Proteomes" id="UP000095283">
    <property type="component" value="Unplaced"/>
</dbReference>
<evidence type="ECO:0000313" key="2">
    <source>
        <dbReference type="Proteomes" id="UP000095283"/>
    </source>
</evidence>
<keyword evidence="2" id="KW-1185">Reference proteome</keyword>
<protein>
    <submittedName>
        <fullName evidence="3">Uncharacterized protein</fullName>
    </submittedName>
</protein>
<organism evidence="2 3">
    <name type="scientific">Heterorhabditis bacteriophora</name>
    <name type="common">Entomopathogenic nematode worm</name>
    <dbReference type="NCBI Taxonomy" id="37862"/>
    <lineage>
        <taxon>Eukaryota</taxon>
        <taxon>Metazoa</taxon>
        <taxon>Ecdysozoa</taxon>
        <taxon>Nematoda</taxon>
        <taxon>Chromadorea</taxon>
        <taxon>Rhabditida</taxon>
        <taxon>Rhabditina</taxon>
        <taxon>Rhabditomorpha</taxon>
        <taxon>Strongyloidea</taxon>
        <taxon>Heterorhabditidae</taxon>
        <taxon>Heterorhabditis</taxon>
    </lineage>
</organism>
<name>A0A1I7XTP7_HETBA</name>
<proteinExistence type="predicted"/>
<dbReference type="WBParaSite" id="Hba_21190">
    <property type="protein sequence ID" value="Hba_21190"/>
    <property type="gene ID" value="Hba_21190"/>
</dbReference>
<evidence type="ECO:0000256" key="1">
    <source>
        <dbReference type="SAM" id="MobiDB-lite"/>
    </source>
</evidence>
<evidence type="ECO:0000313" key="3">
    <source>
        <dbReference type="WBParaSite" id="Hba_21190"/>
    </source>
</evidence>
<feature type="region of interest" description="Disordered" evidence="1">
    <location>
        <begin position="1"/>
        <end position="46"/>
    </location>
</feature>
<accession>A0A1I7XTP7</accession>